<proteinExistence type="predicted"/>
<dbReference type="EMBL" id="JAZHGC010000003">
    <property type="protein sequence ID" value="MEM5284874.1"/>
    <property type="molecule type" value="Genomic_DNA"/>
</dbReference>
<protein>
    <submittedName>
        <fullName evidence="1">Phosphate ABC transporter substrate-binding protein</fullName>
    </submittedName>
</protein>
<sequence length="320" mass="35221">MTTTLTEVPTLRTNLATYPVTKALKEGRVASDIVDLDFCGPTPAHNGFKAMVRESKFDAGELAIVTFLQAKAYGKPYVLLPTPISGRFQHHCAGFNIDFGHLDPKDIEGKPVGVCTYTQTTALWIRGILRHEYGVDLDKVTWMTLGDGHLAEYRDPNNCVRLPAGSSIPQMMLDGELSAALLGEDMPKDERVRTLVPDAKAAAKDWFAREGVVPINHMFVVHEDLPKKHPEIVRELYRMIVESRALTEGGVPAVFPPIGLEANRKGIQLAIDWALDQKIIPHRLSVDELFDDVTGSLGEGDRSLKTQSTGDISLCIRPGV</sequence>
<gene>
    <name evidence="1" type="ORF">V4C55_04110</name>
</gene>
<reference evidence="1 2" key="1">
    <citation type="submission" date="2024-01" db="EMBL/GenBank/DDBJ databases">
        <title>The diversity of rhizobia nodulating Mimosa spp. in eleven states of Brazil covering several biomes is determined by host plant, location, and edaphic factors.</title>
        <authorList>
            <person name="Rouws L."/>
            <person name="Barauna A."/>
            <person name="Beukes C."/>
            <person name="De Faria S.M."/>
            <person name="Gross E."/>
            <person name="Dos Reis Junior F.B."/>
            <person name="Simon M."/>
            <person name="Maluk M."/>
            <person name="Odee D.W."/>
            <person name="Kenicer G."/>
            <person name="Young J.P.W."/>
            <person name="Reis V.M."/>
            <person name="Zilli J."/>
            <person name="James E.K."/>
        </authorList>
    </citation>
    <scope>NUCLEOTIDE SEQUENCE [LARGE SCALE GENOMIC DNA]</scope>
    <source>
        <strain evidence="1 2">JPY77</strain>
    </source>
</reference>
<dbReference type="Proteomes" id="UP001494588">
    <property type="component" value="Unassembled WGS sequence"/>
</dbReference>
<organism evidence="1 2">
    <name type="scientific">Paraburkholderia sabiae</name>
    <dbReference type="NCBI Taxonomy" id="273251"/>
    <lineage>
        <taxon>Bacteria</taxon>
        <taxon>Pseudomonadati</taxon>
        <taxon>Pseudomonadota</taxon>
        <taxon>Betaproteobacteria</taxon>
        <taxon>Burkholderiales</taxon>
        <taxon>Burkholderiaceae</taxon>
        <taxon>Paraburkholderia</taxon>
    </lineage>
</organism>
<evidence type="ECO:0000313" key="1">
    <source>
        <dbReference type="EMBL" id="MEM5284874.1"/>
    </source>
</evidence>
<dbReference type="SUPFAM" id="SSF53850">
    <property type="entry name" value="Periplasmic binding protein-like II"/>
    <property type="match status" value="1"/>
</dbReference>
<keyword evidence="2" id="KW-1185">Reference proteome</keyword>
<dbReference type="RefSeq" id="WP_342965342.1">
    <property type="nucleotide sequence ID" value="NZ_JAZHGC010000003.1"/>
</dbReference>
<name>A0ABU9Q627_9BURK</name>
<evidence type="ECO:0000313" key="2">
    <source>
        <dbReference type="Proteomes" id="UP001494588"/>
    </source>
</evidence>
<accession>A0ABU9Q627</accession>
<comment type="caution">
    <text evidence="1">The sequence shown here is derived from an EMBL/GenBank/DDBJ whole genome shotgun (WGS) entry which is preliminary data.</text>
</comment>